<evidence type="ECO:0000256" key="5">
    <source>
        <dbReference type="SAM" id="MobiDB-lite"/>
    </source>
</evidence>
<evidence type="ECO:0000256" key="1">
    <source>
        <dbReference type="ARBA" id="ARBA00004141"/>
    </source>
</evidence>
<dbReference type="Gene3D" id="1.50.10.150">
    <property type="entry name" value="Voltage-dependent anion channel"/>
    <property type="match status" value="1"/>
</dbReference>
<keyword evidence="2 6" id="KW-0812">Transmembrane</keyword>
<feature type="transmembrane region" description="Helical" evidence="6">
    <location>
        <begin position="345"/>
        <end position="364"/>
    </location>
</feature>
<dbReference type="InterPro" id="IPR038665">
    <property type="entry name" value="Voltage-dep_anion_channel_sf"/>
</dbReference>
<dbReference type="InterPro" id="IPR004695">
    <property type="entry name" value="SLAC1/Mae1/Ssu1/TehA"/>
</dbReference>
<dbReference type="STRING" id="1047168.A0A0F4GSM1"/>
<dbReference type="PANTHER" id="PTHR31162:SF0">
    <property type="entry name" value="MALIC ACID TRANSPORT PROTEIN"/>
    <property type="match status" value="1"/>
</dbReference>
<accession>A0A0F4GSM1</accession>
<dbReference type="CDD" id="cd09317">
    <property type="entry name" value="TDT_Mae1_like"/>
    <property type="match status" value="1"/>
</dbReference>
<evidence type="ECO:0000256" key="6">
    <source>
        <dbReference type="SAM" id="Phobius"/>
    </source>
</evidence>
<feature type="transmembrane region" description="Helical" evidence="6">
    <location>
        <begin position="154"/>
        <end position="175"/>
    </location>
</feature>
<gene>
    <name evidence="7" type="ORF">TI39_contig338g00023</name>
</gene>
<keyword evidence="4 6" id="KW-0472">Membrane</keyword>
<comment type="subcellular location">
    <subcellularLocation>
        <location evidence="1">Membrane</location>
        <topology evidence="1">Multi-pass membrane protein</topology>
    </subcellularLocation>
</comment>
<dbReference type="Pfam" id="PF03595">
    <property type="entry name" value="SLAC1"/>
    <property type="match status" value="1"/>
</dbReference>
<evidence type="ECO:0000313" key="7">
    <source>
        <dbReference type="EMBL" id="KJY00244.1"/>
    </source>
</evidence>
<sequence length="410" mass="46001">MSDETSDHSTSQSGTLENGHASRNTKLHFDLSSNRHRLPFGQWCVERVSWSWFTCTQSTGGIASVLANCPKTFSGLQTIGTIVFIFNLVLFLIFLALTGLRWYHDPKRFAKSFVTAPDCYFFGSFWLTIATIIIDIEGYGVPHAGPWLVTVVRVLFWLYAAVTLLNTTVHLSLVFRAQTMKANDFKVPAFLQVLNAMLTGTVAATIVHSQPVEHRLPIMVAGVAYQGLGWIVCTFFLTMLIASLFENGWPPLNLRPGLFIMTGTSGFTIVALVGIARAGPTTPYGYFNTHPMAGEVLLIVATWTGVFMWVFTAWVFLVAVFVNLMELFERKDGKWRLMMEFTNVAWSYIFPNVGFTLSTVYLGQEFESQGIQWLSVAMIILLVTFWLLNLVMMAKKVFISIFVDSRVKLA</sequence>
<feature type="transmembrane region" description="Helical" evidence="6">
    <location>
        <begin position="79"/>
        <end position="100"/>
    </location>
</feature>
<feature type="transmembrane region" description="Helical" evidence="6">
    <location>
        <begin position="296"/>
        <end position="324"/>
    </location>
</feature>
<evidence type="ECO:0000256" key="2">
    <source>
        <dbReference type="ARBA" id="ARBA00022692"/>
    </source>
</evidence>
<feature type="transmembrane region" description="Helical" evidence="6">
    <location>
        <begin position="227"/>
        <end position="245"/>
    </location>
</feature>
<keyword evidence="3 6" id="KW-1133">Transmembrane helix</keyword>
<feature type="compositionally biased region" description="Polar residues" evidence="5">
    <location>
        <begin position="8"/>
        <end position="20"/>
    </location>
</feature>
<feature type="region of interest" description="Disordered" evidence="5">
    <location>
        <begin position="1"/>
        <end position="20"/>
    </location>
</feature>
<dbReference type="Proteomes" id="UP000033647">
    <property type="component" value="Unassembled WGS sequence"/>
</dbReference>
<dbReference type="OrthoDB" id="2901184at2759"/>
<proteinExistence type="predicted"/>
<comment type="caution">
    <text evidence="7">The sequence shown here is derived from an EMBL/GenBank/DDBJ whole genome shotgun (WGS) entry which is preliminary data.</text>
</comment>
<organism evidence="7 8">
    <name type="scientific">Zymoseptoria brevis</name>
    <dbReference type="NCBI Taxonomy" id="1047168"/>
    <lineage>
        <taxon>Eukaryota</taxon>
        <taxon>Fungi</taxon>
        <taxon>Dikarya</taxon>
        <taxon>Ascomycota</taxon>
        <taxon>Pezizomycotina</taxon>
        <taxon>Dothideomycetes</taxon>
        <taxon>Dothideomycetidae</taxon>
        <taxon>Mycosphaerellales</taxon>
        <taxon>Mycosphaerellaceae</taxon>
        <taxon>Zymoseptoria</taxon>
    </lineage>
</organism>
<evidence type="ECO:0000256" key="3">
    <source>
        <dbReference type="ARBA" id="ARBA00022989"/>
    </source>
</evidence>
<dbReference type="AlphaFoldDB" id="A0A0F4GSM1"/>
<feature type="transmembrane region" description="Helical" evidence="6">
    <location>
        <begin position="187"/>
        <end position="207"/>
    </location>
</feature>
<evidence type="ECO:0000256" key="4">
    <source>
        <dbReference type="ARBA" id="ARBA00023136"/>
    </source>
</evidence>
<feature type="transmembrane region" description="Helical" evidence="6">
    <location>
        <begin position="257"/>
        <end position="276"/>
    </location>
</feature>
<dbReference type="PANTHER" id="PTHR31162">
    <property type="entry name" value="MALIC ACID TRANSPORT PROTEIN-RELATED"/>
    <property type="match status" value="1"/>
</dbReference>
<dbReference type="GO" id="GO:0016020">
    <property type="term" value="C:membrane"/>
    <property type="evidence" value="ECO:0007669"/>
    <property type="project" value="UniProtKB-SubCell"/>
</dbReference>
<keyword evidence="8" id="KW-1185">Reference proteome</keyword>
<dbReference type="EMBL" id="LAFY01000330">
    <property type="protein sequence ID" value="KJY00244.1"/>
    <property type="molecule type" value="Genomic_DNA"/>
</dbReference>
<dbReference type="InterPro" id="IPR030185">
    <property type="entry name" value="Mae1"/>
</dbReference>
<dbReference type="GO" id="GO:0015140">
    <property type="term" value="F:malate transmembrane transporter activity"/>
    <property type="evidence" value="ECO:0007669"/>
    <property type="project" value="InterPro"/>
</dbReference>
<protein>
    <submittedName>
        <fullName evidence="7">C4-dicarboxylate transporter/malic acid transport protein</fullName>
    </submittedName>
</protein>
<name>A0A0F4GSM1_9PEZI</name>
<reference evidence="7 8" key="1">
    <citation type="submission" date="2015-03" db="EMBL/GenBank/DDBJ databases">
        <title>RNA-seq based gene annotation and comparative genomics of four Zymoseptoria species reveal species-specific pathogenicity related genes and transposable element activity.</title>
        <authorList>
            <person name="Grandaubert J."/>
            <person name="Bhattacharyya A."/>
            <person name="Stukenbrock E.H."/>
        </authorList>
    </citation>
    <scope>NUCLEOTIDE SEQUENCE [LARGE SCALE GENOMIC DNA]</scope>
    <source>
        <strain evidence="7 8">Zb18110</strain>
    </source>
</reference>
<feature type="transmembrane region" description="Helical" evidence="6">
    <location>
        <begin position="112"/>
        <end position="134"/>
    </location>
</feature>
<evidence type="ECO:0000313" key="8">
    <source>
        <dbReference type="Proteomes" id="UP000033647"/>
    </source>
</evidence>
<feature type="transmembrane region" description="Helical" evidence="6">
    <location>
        <begin position="370"/>
        <end position="391"/>
    </location>
</feature>